<dbReference type="STRING" id="1419482.SAMN05444266_103129"/>
<dbReference type="InterPro" id="IPR029063">
    <property type="entry name" value="SAM-dependent_MTases_sf"/>
</dbReference>
<evidence type="ECO:0000313" key="3">
    <source>
        <dbReference type="Proteomes" id="UP000184420"/>
    </source>
</evidence>
<reference evidence="2 3" key="1">
    <citation type="submission" date="2016-11" db="EMBL/GenBank/DDBJ databases">
        <authorList>
            <person name="Jaros S."/>
            <person name="Januszkiewicz K."/>
            <person name="Wedrychowicz H."/>
        </authorList>
    </citation>
    <scope>NUCLEOTIDE SEQUENCE [LARGE SCALE GENOMIC DNA]</scope>
    <source>
        <strain evidence="2 3">DSM 27406</strain>
    </source>
</reference>
<dbReference type="InterPro" id="IPR025714">
    <property type="entry name" value="Methyltranfer_dom"/>
</dbReference>
<name>A0A1M7A540_9BACT</name>
<dbReference type="Gene3D" id="3.40.50.150">
    <property type="entry name" value="Vaccinia Virus protein VP39"/>
    <property type="match status" value="1"/>
</dbReference>
<accession>A0A1M7A540</accession>
<evidence type="ECO:0000259" key="1">
    <source>
        <dbReference type="Pfam" id="PF13847"/>
    </source>
</evidence>
<dbReference type="GO" id="GO:0032259">
    <property type="term" value="P:methylation"/>
    <property type="evidence" value="ECO:0007669"/>
    <property type="project" value="UniProtKB-KW"/>
</dbReference>
<keyword evidence="2" id="KW-0489">Methyltransferase</keyword>
<protein>
    <submittedName>
        <fullName evidence="2">Methyltransferase domain-containing protein</fullName>
    </submittedName>
</protein>
<sequence>MSLSSTHLPSGHSRMWFASDYNFQHLYPQYIQALSQVHWTPLKVAVSAAEFLAMVPGERILDIGSGSGKFCIAAGYHYPETFFYGIEQRDDLVRYANTAKEMIGLPNVSFMHGNMTEVNFSHYDHFYFFNSFYENLPGTYKIDNKLTYSKTIYNQYRGFLFRELEKMPAGTRLATYHCGEEDLPAGYQIVKTAMNHLLNFCVKI</sequence>
<proteinExistence type="predicted"/>
<organism evidence="2 3">
    <name type="scientific">Chitinophaga jiangningensis</name>
    <dbReference type="NCBI Taxonomy" id="1419482"/>
    <lineage>
        <taxon>Bacteria</taxon>
        <taxon>Pseudomonadati</taxon>
        <taxon>Bacteroidota</taxon>
        <taxon>Chitinophagia</taxon>
        <taxon>Chitinophagales</taxon>
        <taxon>Chitinophagaceae</taxon>
        <taxon>Chitinophaga</taxon>
    </lineage>
</organism>
<feature type="domain" description="Methyltransferase" evidence="1">
    <location>
        <begin position="57"/>
        <end position="121"/>
    </location>
</feature>
<dbReference type="Pfam" id="PF13847">
    <property type="entry name" value="Methyltransf_31"/>
    <property type="match status" value="1"/>
</dbReference>
<evidence type="ECO:0000313" key="2">
    <source>
        <dbReference type="EMBL" id="SHL37775.1"/>
    </source>
</evidence>
<dbReference type="OrthoDB" id="962475at2"/>
<dbReference type="CDD" id="cd02440">
    <property type="entry name" value="AdoMet_MTases"/>
    <property type="match status" value="1"/>
</dbReference>
<dbReference type="EMBL" id="FRBL01000003">
    <property type="protein sequence ID" value="SHL37775.1"/>
    <property type="molecule type" value="Genomic_DNA"/>
</dbReference>
<dbReference type="SUPFAM" id="SSF53335">
    <property type="entry name" value="S-adenosyl-L-methionine-dependent methyltransferases"/>
    <property type="match status" value="1"/>
</dbReference>
<dbReference type="GO" id="GO:0008168">
    <property type="term" value="F:methyltransferase activity"/>
    <property type="evidence" value="ECO:0007669"/>
    <property type="project" value="UniProtKB-KW"/>
</dbReference>
<keyword evidence="2" id="KW-0808">Transferase</keyword>
<gene>
    <name evidence="2" type="ORF">SAMN05444266_103129</name>
</gene>
<dbReference type="AlphaFoldDB" id="A0A1M7A540"/>
<keyword evidence="3" id="KW-1185">Reference proteome</keyword>
<dbReference type="RefSeq" id="WP_143159873.1">
    <property type="nucleotide sequence ID" value="NZ_FRBL01000003.1"/>
</dbReference>
<dbReference type="Proteomes" id="UP000184420">
    <property type="component" value="Unassembled WGS sequence"/>
</dbReference>